<organism evidence="3 4">
    <name type="scientific">Pseudonocardia parietis</name>
    <dbReference type="NCBI Taxonomy" id="570936"/>
    <lineage>
        <taxon>Bacteria</taxon>
        <taxon>Bacillati</taxon>
        <taxon>Actinomycetota</taxon>
        <taxon>Actinomycetes</taxon>
        <taxon>Pseudonocardiales</taxon>
        <taxon>Pseudonocardiaceae</taxon>
        <taxon>Pseudonocardia</taxon>
    </lineage>
</organism>
<dbReference type="Pfam" id="PF00571">
    <property type="entry name" value="CBS"/>
    <property type="match status" value="1"/>
</dbReference>
<evidence type="ECO:0000313" key="3">
    <source>
        <dbReference type="EMBL" id="MBP2365400.1"/>
    </source>
</evidence>
<proteinExistence type="predicted"/>
<evidence type="ECO:0000259" key="2">
    <source>
        <dbReference type="PROSITE" id="PS51371"/>
    </source>
</evidence>
<dbReference type="Gene3D" id="3.10.580.10">
    <property type="entry name" value="CBS-domain"/>
    <property type="match status" value="1"/>
</dbReference>
<sequence length="140" mass="14551">MTSVVGTSVADAMHTFPKTCGPATTVGDALEFFGNPKVHALLVVDGGGVLLAVVERADLDDRADRAPAAPAGRLGDRVVAPAADLHATWDAMALAGRRRVAVADDAGRLVGLLCLKRTGRGFCSDSGIQARIDERTADER</sequence>
<accession>A0ABS4VN98</accession>
<evidence type="ECO:0000313" key="4">
    <source>
        <dbReference type="Proteomes" id="UP001519295"/>
    </source>
</evidence>
<dbReference type="PROSITE" id="PS51371">
    <property type="entry name" value="CBS"/>
    <property type="match status" value="1"/>
</dbReference>
<keyword evidence="1" id="KW-0129">CBS domain</keyword>
<keyword evidence="4" id="KW-1185">Reference proteome</keyword>
<reference evidence="3 4" key="1">
    <citation type="submission" date="2021-03" db="EMBL/GenBank/DDBJ databases">
        <title>Sequencing the genomes of 1000 actinobacteria strains.</title>
        <authorList>
            <person name="Klenk H.-P."/>
        </authorList>
    </citation>
    <scope>NUCLEOTIDE SEQUENCE [LARGE SCALE GENOMIC DNA]</scope>
    <source>
        <strain evidence="3 4">DSM 45256</strain>
    </source>
</reference>
<feature type="domain" description="CBS" evidence="2">
    <location>
        <begin position="13"/>
        <end position="70"/>
    </location>
</feature>
<dbReference type="Proteomes" id="UP001519295">
    <property type="component" value="Unassembled WGS sequence"/>
</dbReference>
<name>A0ABS4VN98_9PSEU</name>
<dbReference type="InterPro" id="IPR000644">
    <property type="entry name" value="CBS_dom"/>
</dbReference>
<gene>
    <name evidence="3" type="ORF">JOF36_001096</name>
</gene>
<dbReference type="InterPro" id="IPR046342">
    <property type="entry name" value="CBS_dom_sf"/>
</dbReference>
<dbReference type="CDD" id="cd02205">
    <property type="entry name" value="CBS_pair_SF"/>
    <property type="match status" value="1"/>
</dbReference>
<evidence type="ECO:0000256" key="1">
    <source>
        <dbReference type="PROSITE-ProRule" id="PRU00703"/>
    </source>
</evidence>
<dbReference type="SUPFAM" id="SSF54631">
    <property type="entry name" value="CBS-domain pair"/>
    <property type="match status" value="1"/>
</dbReference>
<dbReference type="RefSeq" id="WP_210025316.1">
    <property type="nucleotide sequence ID" value="NZ_JAGINU010000001.1"/>
</dbReference>
<protein>
    <submittedName>
        <fullName evidence="3">CBS domain-containing protein</fullName>
    </submittedName>
</protein>
<dbReference type="EMBL" id="JAGINU010000001">
    <property type="protein sequence ID" value="MBP2365400.1"/>
    <property type="molecule type" value="Genomic_DNA"/>
</dbReference>
<comment type="caution">
    <text evidence="3">The sequence shown here is derived from an EMBL/GenBank/DDBJ whole genome shotgun (WGS) entry which is preliminary data.</text>
</comment>